<feature type="compositionally biased region" description="Acidic residues" evidence="2">
    <location>
        <begin position="583"/>
        <end position="596"/>
    </location>
</feature>
<reference evidence="3" key="2">
    <citation type="journal article" date="2022" name="Microbiol. Resour. Announc.">
        <title>Metagenome Sequencing to Explore Phylogenomics of Terrestrial Cyanobacteria.</title>
        <authorList>
            <person name="Ward R.D."/>
            <person name="Stajich J.E."/>
            <person name="Johansen J.R."/>
            <person name="Huntemann M."/>
            <person name="Clum A."/>
            <person name="Foster B."/>
            <person name="Foster B."/>
            <person name="Roux S."/>
            <person name="Palaniappan K."/>
            <person name="Varghese N."/>
            <person name="Mukherjee S."/>
            <person name="Reddy T.B.K."/>
            <person name="Daum C."/>
            <person name="Copeland A."/>
            <person name="Chen I.A."/>
            <person name="Ivanova N.N."/>
            <person name="Kyrpides N.C."/>
            <person name="Shapiro N."/>
            <person name="Eloe-Fadrosh E.A."/>
            <person name="Pietrasiak N."/>
        </authorList>
    </citation>
    <scope>NUCLEOTIDE SEQUENCE</scope>
    <source>
        <strain evidence="3">JT2-VF2</strain>
    </source>
</reference>
<sequence>MIEHLFVSKKYGNYADTLLLLGLVQLAEYALKKTNQKSEIGLIDEGRRYCIQFKGAVNLEAIAKLDYSNPFPPVKGQKTDTSKIPPETDFFDTVKESEKRKLYKDYVFLQRGQTQCNEEPPEPPHPSTQNGVILTSMRHDRNHNELWQLGYQLKEHYGALLVALFQAFSEDTNSKSNTETNRCQKLFAQATNSKFADIASAVKIYLPTSVQGVNRVKADSNKVDSQKADWLSLWLIAGGLFSFGVAERIKIADRVFDWRVVVLEPQDIRLSKYKEVLDQLRKYNLPSGGHGIARFDAELVLRFCQELLNNHVSQADAEVDEFDIWEPINHFVKSFTGTHFGSKGQVYGVKEVFSLGLPGWIRPANSQELADYQSVLQEHLSVISTLSAEEGHSELLTAYRDFITGTSLRQFFPFQVSYADYVIKRLADTKSRPPRLFSVTGLNTMTKKDSDFTKITQDPSFLRIAKAINQATVYAGKVQTKQGVKELEWQRTYGLAQRLSSQSGSKNDFLKEITDFLAKYEAENLRLSEQLQKEGKSLKRVWTTKEDLDRLVELVNNNDTVLVANLLIAYGYARWTKPKNDDLETDQEQDIDELEDTAILGESSDD</sequence>
<dbReference type="AlphaFoldDB" id="A0A951Q851"/>
<feature type="region of interest" description="Disordered" evidence="2">
    <location>
        <begin position="581"/>
        <end position="606"/>
    </location>
</feature>
<keyword evidence="1" id="KW-0175">Coiled coil</keyword>
<comment type="caution">
    <text evidence="3">The sequence shown here is derived from an EMBL/GenBank/DDBJ whole genome shotgun (WGS) entry which is preliminary data.</text>
</comment>
<evidence type="ECO:0000256" key="2">
    <source>
        <dbReference type="SAM" id="MobiDB-lite"/>
    </source>
</evidence>
<evidence type="ECO:0000313" key="4">
    <source>
        <dbReference type="Proteomes" id="UP000715781"/>
    </source>
</evidence>
<protein>
    <submittedName>
        <fullName evidence="3">Uncharacterized protein</fullName>
    </submittedName>
</protein>
<organism evidence="3 4">
    <name type="scientific">Mojavia pulchra JT2-VF2</name>
    <dbReference type="NCBI Taxonomy" id="287848"/>
    <lineage>
        <taxon>Bacteria</taxon>
        <taxon>Bacillati</taxon>
        <taxon>Cyanobacteriota</taxon>
        <taxon>Cyanophyceae</taxon>
        <taxon>Nostocales</taxon>
        <taxon>Nostocaceae</taxon>
    </lineage>
</organism>
<evidence type="ECO:0000256" key="1">
    <source>
        <dbReference type="SAM" id="Coils"/>
    </source>
</evidence>
<reference evidence="3" key="1">
    <citation type="submission" date="2021-05" db="EMBL/GenBank/DDBJ databases">
        <authorList>
            <person name="Pietrasiak N."/>
            <person name="Ward R."/>
            <person name="Stajich J.E."/>
            <person name="Kurbessoian T."/>
        </authorList>
    </citation>
    <scope>NUCLEOTIDE SEQUENCE</scope>
    <source>
        <strain evidence="3">JT2-VF2</strain>
    </source>
</reference>
<feature type="coiled-coil region" evidence="1">
    <location>
        <begin position="510"/>
        <end position="537"/>
    </location>
</feature>
<accession>A0A951Q851</accession>
<evidence type="ECO:0000313" key="3">
    <source>
        <dbReference type="EMBL" id="MBW4566397.1"/>
    </source>
</evidence>
<proteinExistence type="predicted"/>
<dbReference type="EMBL" id="JAHHHN010000080">
    <property type="protein sequence ID" value="MBW4566397.1"/>
    <property type="molecule type" value="Genomic_DNA"/>
</dbReference>
<gene>
    <name evidence="3" type="ORF">KME32_36180</name>
</gene>
<name>A0A951Q851_9NOST</name>
<dbReference type="Proteomes" id="UP000715781">
    <property type="component" value="Unassembled WGS sequence"/>
</dbReference>